<dbReference type="InterPro" id="IPR011701">
    <property type="entry name" value="MFS"/>
</dbReference>
<dbReference type="EMBL" id="PEDP01001557">
    <property type="protein sequence ID" value="POS83476.1"/>
    <property type="molecule type" value="Genomic_DNA"/>
</dbReference>
<feature type="transmembrane region" description="Helical" evidence="6">
    <location>
        <begin position="215"/>
        <end position="239"/>
    </location>
</feature>
<feature type="transmembrane region" description="Helical" evidence="6">
    <location>
        <begin position="391"/>
        <end position="414"/>
    </location>
</feature>
<feature type="region of interest" description="Disordered" evidence="5">
    <location>
        <begin position="1"/>
        <end position="30"/>
    </location>
</feature>
<dbReference type="PANTHER" id="PTHR23501">
    <property type="entry name" value="MAJOR FACILITATOR SUPERFAMILY"/>
    <property type="match status" value="1"/>
</dbReference>
<feature type="transmembrane region" description="Helical" evidence="6">
    <location>
        <begin position="592"/>
        <end position="613"/>
    </location>
</feature>
<sequence length="623" mass="67651">MADSSGLNNHENERTRLLHSHGPETNFRSDDLTAKITKDKRNISTDGYQSLLDCTNVAQSSDRKRKQSQTSTHFTSPQLYGAIGEASRRLSDTTNLRRISTTQSNGLEFKSQNLAGVSVHRFWLIFGVNLISFFIAVFDSTIMVSSHPVITSYFHSSNSASWLSTAFLLTSTGFQPLFGGLSDAVGRKIPLIFCLFVLSIATLCCALAQSMTGFIIARAFCGLGAGGMISLSSIVISDLVPIEIRGIYQSYINVAFGVGSASGAALGGWIADSLGWRWEFGIQIPVLLACLCIACIAIPNNLGLAEGNSDKSLLEAVKVFDYKGSMLLTLSTTFLILGLNLGGNILSWRHPFVIVSLIIFVILFPILIYVENHVARPILPPKIMFQNPRAGIIVISCLGSMIVNTVIFNVPIFFQAVMLESATNSGLSLLVPSIVTSAAGTIVGFLMTWTKQLKIYLVFGISLSLIGSIALSFLHRGWPTWVYLTFLIPTSLGQGFMNTTIIMSILSVSLQSDQAVVSSTLVLWRSLGSVLGVSLSSLILQNILLIFLDQNVIGPKRQEVIEAVRKSVTAIHGLEPPYQDQVRDSYATALRFTFSSAAVLSLICLLVSVYLKIPRLGTAHSSR</sequence>
<evidence type="ECO:0000256" key="4">
    <source>
        <dbReference type="ARBA" id="ARBA00023136"/>
    </source>
</evidence>
<evidence type="ECO:0000256" key="1">
    <source>
        <dbReference type="ARBA" id="ARBA00004141"/>
    </source>
</evidence>
<dbReference type="Gene3D" id="1.20.1250.20">
    <property type="entry name" value="MFS general substrate transporter like domains"/>
    <property type="match status" value="1"/>
</dbReference>
<proteinExistence type="predicted"/>
<feature type="transmembrane region" description="Helical" evidence="6">
    <location>
        <begin position="522"/>
        <end position="548"/>
    </location>
</feature>
<feature type="transmembrane region" description="Helical" evidence="6">
    <location>
        <begin position="189"/>
        <end position="209"/>
    </location>
</feature>
<evidence type="ECO:0000256" key="2">
    <source>
        <dbReference type="ARBA" id="ARBA00022692"/>
    </source>
</evidence>
<keyword evidence="2 6" id="KW-0812">Transmembrane</keyword>
<feature type="transmembrane region" description="Helical" evidence="6">
    <location>
        <begin position="455"/>
        <end position="475"/>
    </location>
</feature>
<dbReference type="GO" id="GO:0000329">
    <property type="term" value="C:fungal-type vacuole membrane"/>
    <property type="evidence" value="ECO:0007669"/>
    <property type="project" value="TreeGrafter"/>
</dbReference>
<protein>
    <recommendedName>
        <fullName evidence="7">Major facilitator superfamily (MFS) profile domain-containing protein</fullName>
    </recommendedName>
</protein>
<feature type="non-terminal residue" evidence="8">
    <location>
        <position position="623"/>
    </location>
</feature>
<feature type="domain" description="Major facilitator superfamily (MFS) profile" evidence="7">
    <location>
        <begin position="125"/>
        <end position="616"/>
    </location>
</feature>
<dbReference type="AlphaFoldDB" id="A0A2S4PN75"/>
<name>A0A2S4PN75_9PEZI</name>
<gene>
    <name evidence="8" type="ORF">EPUL_004470</name>
</gene>
<dbReference type="Pfam" id="PF07690">
    <property type="entry name" value="MFS_1"/>
    <property type="match status" value="2"/>
</dbReference>
<dbReference type="Gene3D" id="1.20.1720.10">
    <property type="entry name" value="Multidrug resistance protein D"/>
    <property type="match status" value="1"/>
</dbReference>
<evidence type="ECO:0000313" key="9">
    <source>
        <dbReference type="Proteomes" id="UP000237438"/>
    </source>
</evidence>
<dbReference type="SUPFAM" id="SSF103473">
    <property type="entry name" value="MFS general substrate transporter"/>
    <property type="match status" value="2"/>
</dbReference>
<organism evidence="8 9">
    <name type="scientific">Erysiphe pulchra</name>
    <dbReference type="NCBI Taxonomy" id="225359"/>
    <lineage>
        <taxon>Eukaryota</taxon>
        <taxon>Fungi</taxon>
        <taxon>Dikarya</taxon>
        <taxon>Ascomycota</taxon>
        <taxon>Pezizomycotina</taxon>
        <taxon>Leotiomycetes</taxon>
        <taxon>Erysiphales</taxon>
        <taxon>Erysiphaceae</taxon>
        <taxon>Erysiphe</taxon>
    </lineage>
</organism>
<evidence type="ECO:0000313" key="8">
    <source>
        <dbReference type="EMBL" id="POS83476.1"/>
    </source>
</evidence>
<feature type="transmembrane region" description="Helical" evidence="6">
    <location>
        <begin position="251"/>
        <end position="270"/>
    </location>
</feature>
<dbReference type="STRING" id="225359.A0A2S4PN75"/>
<comment type="subcellular location">
    <subcellularLocation>
        <location evidence="1">Membrane</location>
        <topology evidence="1">Multi-pass membrane protein</topology>
    </subcellularLocation>
</comment>
<dbReference type="InterPro" id="IPR036259">
    <property type="entry name" value="MFS_trans_sf"/>
</dbReference>
<evidence type="ECO:0000259" key="7">
    <source>
        <dbReference type="PROSITE" id="PS50850"/>
    </source>
</evidence>
<dbReference type="InterPro" id="IPR020846">
    <property type="entry name" value="MFS_dom"/>
</dbReference>
<feature type="transmembrane region" description="Helical" evidence="6">
    <location>
        <begin position="352"/>
        <end position="370"/>
    </location>
</feature>
<feature type="transmembrane region" description="Helical" evidence="6">
    <location>
        <begin position="162"/>
        <end position="182"/>
    </location>
</feature>
<keyword evidence="9" id="KW-1185">Reference proteome</keyword>
<feature type="transmembrane region" description="Helical" evidence="6">
    <location>
        <begin position="326"/>
        <end position="346"/>
    </location>
</feature>
<dbReference type="GO" id="GO:0015174">
    <property type="term" value="F:basic amino acid transmembrane transporter activity"/>
    <property type="evidence" value="ECO:0007669"/>
    <property type="project" value="TreeGrafter"/>
</dbReference>
<feature type="transmembrane region" description="Helical" evidence="6">
    <location>
        <begin position="282"/>
        <end position="305"/>
    </location>
</feature>
<keyword evidence="3 6" id="KW-1133">Transmembrane helix</keyword>
<dbReference type="Proteomes" id="UP000237438">
    <property type="component" value="Unassembled WGS sequence"/>
</dbReference>
<reference evidence="8 9" key="1">
    <citation type="submission" date="2017-10" db="EMBL/GenBank/DDBJ databases">
        <title>Development of genomic resources for the powdery mildew, Erysiphe pulchra.</title>
        <authorList>
            <person name="Wadl P.A."/>
            <person name="Mack B.M."/>
            <person name="Moore G."/>
            <person name="Beltz S.B."/>
        </authorList>
    </citation>
    <scope>NUCLEOTIDE SEQUENCE [LARGE SCALE GENOMIC DNA]</scope>
    <source>
        <strain evidence="8">Cflorida</strain>
    </source>
</reference>
<dbReference type="PANTHER" id="PTHR23501:SF67">
    <property type="entry name" value="MFS MULTIDRUG EFFLUX TRANSPORTER (EUROFUNG)"/>
    <property type="match status" value="1"/>
</dbReference>
<evidence type="ECO:0000256" key="6">
    <source>
        <dbReference type="SAM" id="Phobius"/>
    </source>
</evidence>
<evidence type="ECO:0000256" key="5">
    <source>
        <dbReference type="SAM" id="MobiDB-lite"/>
    </source>
</evidence>
<dbReference type="PROSITE" id="PS50850">
    <property type="entry name" value="MFS"/>
    <property type="match status" value="1"/>
</dbReference>
<feature type="transmembrane region" description="Helical" evidence="6">
    <location>
        <begin position="426"/>
        <end position="448"/>
    </location>
</feature>
<feature type="transmembrane region" description="Helical" evidence="6">
    <location>
        <begin position="481"/>
        <end position="510"/>
    </location>
</feature>
<evidence type="ECO:0000256" key="3">
    <source>
        <dbReference type="ARBA" id="ARBA00022989"/>
    </source>
</evidence>
<dbReference type="OrthoDB" id="419537at2759"/>
<keyword evidence="4 6" id="KW-0472">Membrane</keyword>
<feature type="transmembrane region" description="Helical" evidence="6">
    <location>
        <begin position="122"/>
        <end position="142"/>
    </location>
</feature>
<comment type="caution">
    <text evidence="8">The sequence shown here is derived from an EMBL/GenBank/DDBJ whole genome shotgun (WGS) entry which is preliminary data.</text>
</comment>
<accession>A0A2S4PN75</accession>